<reference evidence="1" key="1">
    <citation type="submission" date="2019-06" db="EMBL/GenBank/DDBJ databases">
        <authorList>
            <person name="Murdoch R.W."/>
            <person name="Fathepure B."/>
        </authorList>
    </citation>
    <scope>NUCLEOTIDE SEQUENCE</scope>
</reference>
<gene>
    <name evidence="1" type="primary">amiC_5</name>
    <name evidence="1" type="ORF">KBTEX_02820</name>
</gene>
<dbReference type="Pfam" id="PF13433">
    <property type="entry name" value="Peripla_BP_5"/>
    <property type="match status" value="1"/>
</dbReference>
<evidence type="ECO:0000313" key="1">
    <source>
        <dbReference type="EMBL" id="QEA06481.1"/>
    </source>
</evidence>
<dbReference type="InterPro" id="IPR017777">
    <property type="entry name" value="ABC_urea-bd_UrtA"/>
</dbReference>
<dbReference type="PANTHER" id="PTHR47628">
    <property type="match status" value="1"/>
</dbReference>
<dbReference type="InterPro" id="IPR028082">
    <property type="entry name" value="Peripla_BP_I"/>
</dbReference>
<sequence length="430" mass="46865">MRTIRKRLAGVVAGLALAGSVGGAHAAEEPIKVGVLHSLSGTMAISESTLKDTMLMLIEEQNAKGGVLGRKLEPVVVDPASDWPLFAEKARQLITQEGVDVIFGAWTSVSRKSVLPVVEELKVPLFYPVQYEGEESSKYVFYTGAAPNQQAIPAVNYLRNMLGIERFVLEGTDYVYPRTTNKILKRYLMDRGVAEEDILVNYTPFGFSDWQSEVARIKEFGSQGKPTAVVSTINGDANVPFYKELANQGVSAADIPVIAFSVGEQELSGIDTAPLVGHMSAWNYFQSIDTPANEAFIERWHEYIGDDSRVTNDPMEAHYIGFNMWVKAVEKAGTADPEAVVDAMIGVTAPNLTGGVAAMMPNHHITKPVFIGEIQDNGQFAAVWQTPGMVAGDAWSDFLPESSKIISDWREPLACGNYDVTTGECSGQEY</sequence>
<dbReference type="CDD" id="cd06355">
    <property type="entry name" value="PBP1_FmdD-like"/>
    <property type="match status" value="1"/>
</dbReference>
<dbReference type="PANTHER" id="PTHR47628:SF1">
    <property type="entry name" value="ALIPHATIC AMIDASE EXPRESSION-REGULATING PROTEIN"/>
    <property type="match status" value="1"/>
</dbReference>
<dbReference type="SUPFAM" id="SSF53822">
    <property type="entry name" value="Periplasmic binding protein-like I"/>
    <property type="match status" value="1"/>
</dbReference>
<dbReference type="AlphaFoldDB" id="A0A5B8RD12"/>
<dbReference type="NCBIfam" id="TIGR03407">
    <property type="entry name" value="urea_ABC_UrtA"/>
    <property type="match status" value="1"/>
</dbReference>
<dbReference type="EMBL" id="MN079146">
    <property type="protein sequence ID" value="QEA06481.1"/>
    <property type="molecule type" value="Genomic_DNA"/>
</dbReference>
<protein>
    <submittedName>
        <fullName evidence="1">Aliphatic amidase expression-regulating protein</fullName>
    </submittedName>
</protein>
<dbReference type="Gene3D" id="3.40.50.2300">
    <property type="match status" value="2"/>
</dbReference>
<proteinExistence type="predicted"/>
<accession>A0A5B8RD12</accession>
<name>A0A5B8RD12_9ZZZZ</name>
<organism evidence="1">
    <name type="scientific">uncultured organism</name>
    <dbReference type="NCBI Taxonomy" id="155900"/>
    <lineage>
        <taxon>unclassified sequences</taxon>
        <taxon>environmental samples</taxon>
    </lineage>
</organism>